<evidence type="ECO:0000313" key="3">
    <source>
        <dbReference type="EMBL" id="CDQ93067.1"/>
    </source>
</evidence>
<accession>A0A060YNB7</accession>
<dbReference type="STRING" id="8022.A0A060YNB7"/>
<feature type="compositionally biased region" description="Low complexity" evidence="1">
    <location>
        <begin position="123"/>
        <end position="138"/>
    </location>
</feature>
<evidence type="ECO:0000256" key="1">
    <source>
        <dbReference type="SAM" id="MobiDB-lite"/>
    </source>
</evidence>
<reference evidence="3" key="1">
    <citation type="journal article" date="2014" name="Nat. Commun.">
        <title>The rainbow trout genome provides novel insights into evolution after whole-genome duplication in vertebrates.</title>
        <authorList>
            <person name="Berthelot C."/>
            <person name="Brunet F."/>
            <person name="Chalopin D."/>
            <person name="Juanchich A."/>
            <person name="Bernard M."/>
            <person name="Noel B."/>
            <person name="Bento P."/>
            <person name="Da Silva C."/>
            <person name="Labadie K."/>
            <person name="Alberti A."/>
            <person name="Aury J.M."/>
            <person name="Louis A."/>
            <person name="Dehais P."/>
            <person name="Bardou P."/>
            <person name="Montfort J."/>
            <person name="Klopp C."/>
            <person name="Cabau C."/>
            <person name="Gaspin C."/>
            <person name="Thorgaard G.H."/>
            <person name="Boussaha M."/>
            <person name="Quillet E."/>
            <person name="Guyomard R."/>
            <person name="Galiana D."/>
            <person name="Bobe J."/>
            <person name="Volff J.N."/>
            <person name="Genet C."/>
            <person name="Wincker P."/>
            <person name="Jaillon O."/>
            <person name="Roest Crollius H."/>
            <person name="Guiguen Y."/>
        </authorList>
    </citation>
    <scope>NUCLEOTIDE SEQUENCE [LARGE SCALE GENOMIC DNA]</scope>
</reference>
<dbReference type="PaxDb" id="8022-A0A060YNB7"/>
<feature type="transmembrane region" description="Helical" evidence="2">
    <location>
        <begin position="73"/>
        <end position="95"/>
    </location>
</feature>
<keyword evidence="2" id="KW-1133">Transmembrane helix</keyword>
<name>A0A060YNB7_ONCMY</name>
<organism evidence="3 4">
    <name type="scientific">Oncorhynchus mykiss</name>
    <name type="common">Rainbow trout</name>
    <name type="synonym">Salmo gairdneri</name>
    <dbReference type="NCBI Taxonomy" id="8022"/>
    <lineage>
        <taxon>Eukaryota</taxon>
        <taxon>Metazoa</taxon>
        <taxon>Chordata</taxon>
        <taxon>Craniata</taxon>
        <taxon>Vertebrata</taxon>
        <taxon>Euteleostomi</taxon>
        <taxon>Actinopterygii</taxon>
        <taxon>Neopterygii</taxon>
        <taxon>Teleostei</taxon>
        <taxon>Protacanthopterygii</taxon>
        <taxon>Salmoniformes</taxon>
        <taxon>Salmonidae</taxon>
        <taxon>Salmoninae</taxon>
        <taxon>Oncorhynchus</taxon>
    </lineage>
</organism>
<dbReference type="EMBL" id="FR914403">
    <property type="protein sequence ID" value="CDQ93067.1"/>
    <property type="molecule type" value="Genomic_DNA"/>
</dbReference>
<proteinExistence type="predicted"/>
<keyword evidence="2" id="KW-0812">Transmembrane</keyword>
<feature type="region of interest" description="Disordered" evidence="1">
    <location>
        <begin position="101"/>
        <end position="138"/>
    </location>
</feature>
<keyword evidence="2" id="KW-0472">Membrane</keyword>
<evidence type="ECO:0000256" key="2">
    <source>
        <dbReference type="SAM" id="Phobius"/>
    </source>
</evidence>
<sequence length="138" mass="14526">MQCIQPNEACTSVNGEIILAMMMNTRTSTKTLVVVDEHDTEEEEPVHPTLTASQNPADPLGENILYVLDTPTVVGIAFAAFVIGALLTGALWFIYSHTGDTAGQQQPLKPQPPPSENSSAAHSIGSTQSTPCSSSSTA</sequence>
<protein>
    <submittedName>
        <fullName evidence="3">Uncharacterized protein</fullName>
    </submittedName>
</protein>
<gene>
    <name evidence="3" type="ORF">GSONMT00047838001</name>
</gene>
<dbReference type="Proteomes" id="UP000193380">
    <property type="component" value="Unassembled WGS sequence"/>
</dbReference>
<dbReference type="AlphaFoldDB" id="A0A060YNB7"/>
<reference evidence="3" key="2">
    <citation type="submission" date="2014-03" db="EMBL/GenBank/DDBJ databases">
        <authorList>
            <person name="Genoscope - CEA"/>
        </authorList>
    </citation>
    <scope>NUCLEOTIDE SEQUENCE</scope>
</reference>
<evidence type="ECO:0000313" key="4">
    <source>
        <dbReference type="Proteomes" id="UP000193380"/>
    </source>
</evidence>